<organism evidence="1">
    <name type="scientific">marine sediment metagenome</name>
    <dbReference type="NCBI Taxonomy" id="412755"/>
    <lineage>
        <taxon>unclassified sequences</taxon>
        <taxon>metagenomes</taxon>
        <taxon>ecological metagenomes</taxon>
    </lineage>
</organism>
<dbReference type="EMBL" id="LAZR01038045">
    <property type="protein sequence ID" value="KKL20575.1"/>
    <property type="molecule type" value="Genomic_DNA"/>
</dbReference>
<proteinExistence type="predicted"/>
<evidence type="ECO:0000313" key="1">
    <source>
        <dbReference type="EMBL" id="KKL20575.1"/>
    </source>
</evidence>
<gene>
    <name evidence="1" type="ORF">LCGC14_2454070</name>
</gene>
<protein>
    <submittedName>
        <fullName evidence="1">Uncharacterized protein</fullName>
    </submittedName>
</protein>
<dbReference type="AlphaFoldDB" id="A0A0F9BFP3"/>
<comment type="caution">
    <text evidence="1">The sequence shown here is derived from an EMBL/GenBank/DDBJ whole genome shotgun (WGS) entry which is preliminary data.</text>
</comment>
<reference evidence="1" key="1">
    <citation type="journal article" date="2015" name="Nature">
        <title>Complex archaea that bridge the gap between prokaryotes and eukaryotes.</title>
        <authorList>
            <person name="Spang A."/>
            <person name="Saw J.H."/>
            <person name="Jorgensen S.L."/>
            <person name="Zaremba-Niedzwiedzka K."/>
            <person name="Martijn J."/>
            <person name="Lind A.E."/>
            <person name="van Eijk R."/>
            <person name="Schleper C."/>
            <person name="Guy L."/>
            <person name="Ettema T.J."/>
        </authorList>
    </citation>
    <scope>NUCLEOTIDE SEQUENCE</scope>
</reference>
<sequence>MTLREFHNGLRILLNLDRDVLEDAGIIKPADHNAWGTFKRDPFRWFIRASDTQADRLWALMQTRMR</sequence>
<name>A0A0F9BFP3_9ZZZZ</name>
<accession>A0A0F9BFP3</accession>